<evidence type="ECO:0000313" key="3">
    <source>
        <dbReference type="Proteomes" id="UP000712600"/>
    </source>
</evidence>
<dbReference type="EMBL" id="QGKX02000095">
    <property type="protein sequence ID" value="KAF3572268.1"/>
    <property type="molecule type" value="Genomic_DNA"/>
</dbReference>
<feature type="compositionally biased region" description="Basic and acidic residues" evidence="1">
    <location>
        <begin position="51"/>
        <end position="61"/>
    </location>
</feature>
<dbReference type="AlphaFoldDB" id="A0A8S9RGS7"/>
<proteinExistence type="predicted"/>
<sequence>MSVVSGILALLKVERVKIGVAPYDGCLRTLVERIKPFVVHLGVKQVLAAKKAKEREKKEGKAVASSSRDEGEEEPAPLKKTKMSKGKGIAVERDMSKTPTVEELYHHLAKGVSWVPTRFADTKMMEECGNRNSH</sequence>
<protein>
    <submittedName>
        <fullName evidence="2">Uncharacterized protein</fullName>
    </submittedName>
</protein>
<feature type="region of interest" description="Disordered" evidence="1">
    <location>
        <begin position="49"/>
        <end position="93"/>
    </location>
</feature>
<evidence type="ECO:0000256" key="1">
    <source>
        <dbReference type="SAM" id="MobiDB-lite"/>
    </source>
</evidence>
<accession>A0A8S9RGS7</accession>
<organism evidence="2 3">
    <name type="scientific">Brassica cretica</name>
    <name type="common">Mustard</name>
    <dbReference type="NCBI Taxonomy" id="69181"/>
    <lineage>
        <taxon>Eukaryota</taxon>
        <taxon>Viridiplantae</taxon>
        <taxon>Streptophyta</taxon>
        <taxon>Embryophyta</taxon>
        <taxon>Tracheophyta</taxon>
        <taxon>Spermatophyta</taxon>
        <taxon>Magnoliopsida</taxon>
        <taxon>eudicotyledons</taxon>
        <taxon>Gunneridae</taxon>
        <taxon>Pentapetalae</taxon>
        <taxon>rosids</taxon>
        <taxon>malvids</taxon>
        <taxon>Brassicales</taxon>
        <taxon>Brassicaceae</taxon>
        <taxon>Brassiceae</taxon>
        <taxon>Brassica</taxon>
    </lineage>
</organism>
<reference evidence="2" key="1">
    <citation type="submission" date="2019-12" db="EMBL/GenBank/DDBJ databases">
        <title>Genome sequencing and annotation of Brassica cretica.</title>
        <authorList>
            <person name="Studholme D.J."/>
            <person name="Sarris P."/>
        </authorList>
    </citation>
    <scope>NUCLEOTIDE SEQUENCE</scope>
    <source>
        <strain evidence="2">PFS-109/04</strain>
        <tissue evidence="2">Leaf</tissue>
    </source>
</reference>
<comment type="caution">
    <text evidence="2">The sequence shown here is derived from an EMBL/GenBank/DDBJ whole genome shotgun (WGS) entry which is preliminary data.</text>
</comment>
<evidence type="ECO:0000313" key="2">
    <source>
        <dbReference type="EMBL" id="KAF3572268.1"/>
    </source>
</evidence>
<dbReference type="Proteomes" id="UP000712600">
    <property type="component" value="Unassembled WGS sequence"/>
</dbReference>
<name>A0A8S9RGS7_BRACR</name>
<gene>
    <name evidence="2" type="ORF">F2Q69_00060136</name>
</gene>